<dbReference type="EMBL" id="JBIRPU010000001">
    <property type="protein sequence ID" value="MFI0791263.1"/>
    <property type="molecule type" value="Genomic_DNA"/>
</dbReference>
<keyword evidence="6" id="KW-1185">Reference proteome</keyword>
<evidence type="ECO:0000256" key="1">
    <source>
        <dbReference type="ARBA" id="ARBA00022679"/>
    </source>
</evidence>
<dbReference type="Proteomes" id="UP001611075">
    <property type="component" value="Unassembled WGS sequence"/>
</dbReference>
<evidence type="ECO:0000313" key="5">
    <source>
        <dbReference type="EMBL" id="MFI0791263.1"/>
    </source>
</evidence>
<feature type="region of interest" description="Disordered" evidence="3">
    <location>
        <begin position="221"/>
        <end position="247"/>
    </location>
</feature>
<dbReference type="SMART" id="SM00563">
    <property type="entry name" value="PlsC"/>
    <property type="match status" value="1"/>
</dbReference>
<evidence type="ECO:0000259" key="4">
    <source>
        <dbReference type="SMART" id="SM00563"/>
    </source>
</evidence>
<sequence length="247" mass="27224">MTRRRLGFWQRFAVVLVKPVMMVWTRRTWRGMEHLRGPGGIIIVPNHLSHADPLVSAHFVYDAGRWPRFLGKASVFRVPVVGWILHRCRQIPVERGTADAVKSLDTLVAALSEGGAVVIYPEGTTTREPELWPMKGKTGAARLALATGAPVVPVVMWGPEKLFDPRTNRFSLRPRIPVTVVAGPPVDLSRWAGSTPTKATLEEMTEALMLRLRDQLAEIRGGTPPPLWERPASPAVTRSLPDEGGAA</sequence>
<proteinExistence type="predicted"/>
<organism evidence="5 6">
    <name type="scientific">Micromonospora rubida</name>
    <dbReference type="NCBI Taxonomy" id="2697657"/>
    <lineage>
        <taxon>Bacteria</taxon>
        <taxon>Bacillati</taxon>
        <taxon>Actinomycetota</taxon>
        <taxon>Actinomycetes</taxon>
        <taxon>Micromonosporales</taxon>
        <taxon>Micromonosporaceae</taxon>
        <taxon>Micromonospora</taxon>
    </lineage>
</organism>
<dbReference type="RefSeq" id="WP_396675836.1">
    <property type="nucleotide sequence ID" value="NZ_JBIRPU010000001.1"/>
</dbReference>
<dbReference type="PANTHER" id="PTHR10434:SF55">
    <property type="entry name" value="POSSIBLE ACYLTRANSFERASE"/>
    <property type="match status" value="1"/>
</dbReference>
<gene>
    <name evidence="5" type="ORF">ACH4OY_00955</name>
</gene>
<dbReference type="GO" id="GO:0016746">
    <property type="term" value="F:acyltransferase activity"/>
    <property type="evidence" value="ECO:0007669"/>
    <property type="project" value="UniProtKB-KW"/>
</dbReference>
<name>A0ABW7SC71_9ACTN</name>
<feature type="domain" description="Phospholipid/glycerol acyltransferase" evidence="4">
    <location>
        <begin position="41"/>
        <end position="159"/>
    </location>
</feature>
<keyword evidence="2 5" id="KW-0012">Acyltransferase</keyword>
<dbReference type="Pfam" id="PF01553">
    <property type="entry name" value="Acyltransferase"/>
    <property type="match status" value="1"/>
</dbReference>
<comment type="caution">
    <text evidence="5">The sequence shown here is derived from an EMBL/GenBank/DDBJ whole genome shotgun (WGS) entry which is preliminary data.</text>
</comment>
<evidence type="ECO:0000256" key="3">
    <source>
        <dbReference type="SAM" id="MobiDB-lite"/>
    </source>
</evidence>
<dbReference type="InterPro" id="IPR002123">
    <property type="entry name" value="Plipid/glycerol_acylTrfase"/>
</dbReference>
<evidence type="ECO:0000256" key="2">
    <source>
        <dbReference type="ARBA" id="ARBA00023315"/>
    </source>
</evidence>
<dbReference type="PANTHER" id="PTHR10434">
    <property type="entry name" value="1-ACYL-SN-GLYCEROL-3-PHOSPHATE ACYLTRANSFERASE"/>
    <property type="match status" value="1"/>
</dbReference>
<dbReference type="CDD" id="cd07989">
    <property type="entry name" value="LPLAT_AGPAT-like"/>
    <property type="match status" value="1"/>
</dbReference>
<accession>A0ABW7SC71</accession>
<evidence type="ECO:0000313" key="6">
    <source>
        <dbReference type="Proteomes" id="UP001611075"/>
    </source>
</evidence>
<keyword evidence="1" id="KW-0808">Transferase</keyword>
<protein>
    <submittedName>
        <fullName evidence="5">Lysophospholipid acyltransferase family protein</fullName>
    </submittedName>
</protein>
<reference evidence="5 6" key="1">
    <citation type="submission" date="2024-10" db="EMBL/GenBank/DDBJ databases">
        <title>The Natural Products Discovery Center: Release of the First 8490 Sequenced Strains for Exploring Actinobacteria Biosynthetic Diversity.</title>
        <authorList>
            <person name="Kalkreuter E."/>
            <person name="Kautsar S.A."/>
            <person name="Yang D."/>
            <person name="Bader C.D."/>
            <person name="Teijaro C.N."/>
            <person name="Fluegel L."/>
            <person name="Davis C.M."/>
            <person name="Simpson J.R."/>
            <person name="Lauterbach L."/>
            <person name="Steele A.D."/>
            <person name="Gui C."/>
            <person name="Meng S."/>
            <person name="Li G."/>
            <person name="Viehrig K."/>
            <person name="Ye F."/>
            <person name="Su P."/>
            <person name="Kiefer A.F."/>
            <person name="Nichols A."/>
            <person name="Cepeda A.J."/>
            <person name="Yan W."/>
            <person name="Fan B."/>
            <person name="Jiang Y."/>
            <person name="Adhikari A."/>
            <person name="Zheng C.-J."/>
            <person name="Schuster L."/>
            <person name="Cowan T.M."/>
            <person name="Smanski M.J."/>
            <person name="Chevrette M.G."/>
            <person name="De Carvalho L.P.S."/>
            <person name="Shen B."/>
        </authorList>
    </citation>
    <scope>NUCLEOTIDE SEQUENCE [LARGE SCALE GENOMIC DNA]</scope>
    <source>
        <strain evidence="5 6">NPDC021253</strain>
    </source>
</reference>
<dbReference type="SUPFAM" id="SSF69593">
    <property type="entry name" value="Glycerol-3-phosphate (1)-acyltransferase"/>
    <property type="match status" value="1"/>
</dbReference>